<evidence type="ECO:0000259" key="3">
    <source>
        <dbReference type="PROSITE" id="PS50805"/>
    </source>
</evidence>
<dbReference type="Gene3D" id="6.10.140.140">
    <property type="match status" value="1"/>
</dbReference>
<keyword evidence="2" id="KW-0539">Nucleus</keyword>
<gene>
    <name evidence="4" type="ORF">CR201_G0037311</name>
</gene>
<dbReference type="EMBL" id="NDHI03003519">
    <property type="protein sequence ID" value="PNJ28206.1"/>
    <property type="molecule type" value="Genomic_DNA"/>
</dbReference>
<dbReference type="InterPro" id="IPR001909">
    <property type="entry name" value="KRAB"/>
</dbReference>
<reference evidence="4" key="1">
    <citation type="submission" date="2017-12" db="EMBL/GenBank/DDBJ databases">
        <title>High-resolution comparative analysis of great ape genomes.</title>
        <authorList>
            <person name="Pollen A."/>
            <person name="Hastie A."/>
            <person name="Hormozdiari F."/>
            <person name="Dougherty M."/>
            <person name="Liu R."/>
            <person name="Chaisson M."/>
            <person name="Hoppe E."/>
            <person name="Hill C."/>
            <person name="Pang A."/>
            <person name="Hillier L."/>
            <person name="Baker C."/>
            <person name="Armstrong J."/>
            <person name="Shendure J."/>
            <person name="Paten B."/>
            <person name="Wilson R."/>
            <person name="Chao H."/>
            <person name="Schneider V."/>
            <person name="Ventura M."/>
            <person name="Kronenberg Z."/>
            <person name="Murali S."/>
            <person name="Gordon D."/>
            <person name="Cantsilieris S."/>
            <person name="Munson K."/>
            <person name="Nelson B."/>
            <person name="Raja A."/>
            <person name="Underwood J."/>
            <person name="Diekhans M."/>
            <person name="Fiddes I."/>
            <person name="Haussler D."/>
            <person name="Eichler E."/>
        </authorList>
    </citation>
    <scope>NUCLEOTIDE SEQUENCE [LARGE SCALE GENOMIC DNA]</scope>
    <source>
        <strain evidence="4">Susie</strain>
    </source>
</reference>
<dbReference type="InterPro" id="IPR036051">
    <property type="entry name" value="KRAB_dom_sf"/>
</dbReference>
<accession>A0A2J8T5A3</accession>
<organism evidence="4">
    <name type="scientific">Pongo abelii</name>
    <name type="common">Sumatran orangutan</name>
    <name type="synonym">Pongo pygmaeus abelii</name>
    <dbReference type="NCBI Taxonomy" id="9601"/>
    <lineage>
        <taxon>Eukaryota</taxon>
        <taxon>Metazoa</taxon>
        <taxon>Chordata</taxon>
        <taxon>Craniata</taxon>
        <taxon>Vertebrata</taxon>
        <taxon>Euteleostomi</taxon>
        <taxon>Mammalia</taxon>
        <taxon>Eutheria</taxon>
        <taxon>Euarchontoglires</taxon>
        <taxon>Primates</taxon>
        <taxon>Haplorrhini</taxon>
        <taxon>Catarrhini</taxon>
        <taxon>Hominidae</taxon>
        <taxon>Pongo</taxon>
    </lineage>
</organism>
<comment type="caution">
    <text evidence="4">The sequence shown here is derived from an EMBL/GenBank/DDBJ whole genome shotgun (WGS) entry which is preliminary data.</text>
</comment>
<name>A0A2J8T5A3_PONAB</name>
<evidence type="ECO:0000256" key="2">
    <source>
        <dbReference type="ARBA" id="ARBA00023242"/>
    </source>
</evidence>
<proteinExistence type="predicted"/>
<evidence type="ECO:0000256" key="1">
    <source>
        <dbReference type="ARBA" id="ARBA00004123"/>
    </source>
</evidence>
<dbReference type="SUPFAM" id="SSF109640">
    <property type="entry name" value="KRAB domain (Kruppel-associated box)"/>
    <property type="match status" value="1"/>
</dbReference>
<dbReference type="InterPro" id="IPR050169">
    <property type="entry name" value="Krueppel_C2H2_ZnF"/>
</dbReference>
<dbReference type="PANTHER" id="PTHR23232:SF158">
    <property type="entry name" value="KRAB DOMAIN-CONTAINING PROTEIN 5"/>
    <property type="match status" value="1"/>
</dbReference>
<comment type="subcellular location">
    <subcellularLocation>
        <location evidence="1">Nucleus</location>
    </subcellularLocation>
</comment>
<protein>
    <submittedName>
        <fullName evidence="4">ZNF14 isoform 2</fullName>
    </submittedName>
</protein>
<dbReference type="GO" id="GO:0006355">
    <property type="term" value="P:regulation of DNA-templated transcription"/>
    <property type="evidence" value="ECO:0007669"/>
    <property type="project" value="InterPro"/>
</dbReference>
<dbReference type="PROSITE" id="PS50805">
    <property type="entry name" value="KRAB"/>
    <property type="match status" value="1"/>
</dbReference>
<dbReference type="CDD" id="cd07765">
    <property type="entry name" value="KRAB_A-box"/>
    <property type="match status" value="1"/>
</dbReference>
<feature type="domain" description="KRAB" evidence="3">
    <location>
        <begin position="4"/>
        <end position="76"/>
    </location>
</feature>
<evidence type="ECO:0000313" key="4">
    <source>
        <dbReference type="EMBL" id="PNJ28206.1"/>
    </source>
</evidence>
<dbReference type="SMART" id="SM00349">
    <property type="entry name" value="KRAB"/>
    <property type="match status" value="1"/>
</dbReference>
<dbReference type="AlphaFoldDB" id="A0A2J8T5A3"/>
<dbReference type="PANTHER" id="PTHR23232">
    <property type="entry name" value="KRAB DOMAIN C2H2 ZINC FINGER"/>
    <property type="match status" value="1"/>
</dbReference>
<sequence length="76" mass="8726">MDSVSFEDVAVNFTLEEWALLDSSQKKLYEDVMQETFKNLVCLGKKWEDQDIEDDHRNQGRNRSVCHMCAAAGLVS</sequence>
<dbReference type="Pfam" id="PF01352">
    <property type="entry name" value="KRAB"/>
    <property type="match status" value="1"/>
</dbReference>